<comment type="caution">
    <text evidence="1">The sequence shown here is derived from an EMBL/GenBank/DDBJ whole genome shotgun (WGS) entry which is preliminary data.</text>
</comment>
<organism evidence="1 2">
    <name type="scientific">Nelumbo nucifera</name>
    <name type="common">Sacred lotus</name>
    <dbReference type="NCBI Taxonomy" id="4432"/>
    <lineage>
        <taxon>Eukaryota</taxon>
        <taxon>Viridiplantae</taxon>
        <taxon>Streptophyta</taxon>
        <taxon>Embryophyta</taxon>
        <taxon>Tracheophyta</taxon>
        <taxon>Spermatophyta</taxon>
        <taxon>Magnoliopsida</taxon>
        <taxon>Proteales</taxon>
        <taxon>Nelumbonaceae</taxon>
        <taxon>Nelumbo</taxon>
    </lineage>
</organism>
<proteinExistence type="predicted"/>
<protein>
    <submittedName>
        <fullName evidence="1">Uncharacterized protein</fullName>
    </submittedName>
</protein>
<evidence type="ECO:0000313" key="2">
    <source>
        <dbReference type="Proteomes" id="UP000607653"/>
    </source>
</evidence>
<dbReference type="AlphaFoldDB" id="A0A822YV31"/>
<name>A0A822YV31_NELNU</name>
<reference evidence="1 2" key="1">
    <citation type="journal article" date="2020" name="Mol. Biol. Evol.">
        <title>Distinct Expression and Methylation Patterns for Genes with Different Fates following a Single Whole-Genome Duplication in Flowering Plants.</title>
        <authorList>
            <person name="Shi T."/>
            <person name="Rahmani R.S."/>
            <person name="Gugger P.F."/>
            <person name="Wang M."/>
            <person name="Li H."/>
            <person name="Zhang Y."/>
            <person name="Li Z."/>
            <person name="Wang Q."/>
            <person name="Van de Peer Y."/>
            <person name="Marchal K."/>
            <person name="Chen J."/>
        </authorList>
    </citation>
    <scope>NUCLEOTIDE SEQUENCE [LARGE SCALE GENOMIC DNA]</scope>
    <source>
        <tissue evidence="1">Leaf</tissue>
    </source>
</reference>
<accession>A0A822YV31</accession>
<dbReference type="EMBL" id="DUZY01000004">
    <property type="protein sequence ID" value="DAD35431.1"/>
    <property type="molecule type" value="Genomic_DNA"/>
</dbReference>
<sequence length="157" mass="17316">MDTEADKVNGGLQDLGAGFTRPKLGDNGFCQSGGVAGHAYLNTSREVLHKKVGNMISHWKIHSSSSIMDVPVIHACKTVRQRMFQSEHEDKKCKYDAIAHCSLFSIAIFSAEQVEPKEKLRKHCGATAQVVRFNVQPAQQMGLPQYVLFIELGVSSN</sequence>
<keyword evidence="2" id="KW-1185">Reference proteome</keyword>
<gene>
    <name evidence="1" type="ORF">HUJ06_006071</name>
</gene>
<dbReference type="Proteomes" id="UP000607653">
    <property type="component" value="Unassembled WGS sequence"/>
</dbReference>
<evidence type="ECO:0000313" key="1">
    <source>
        <dbReference type="EMBL" id="DAD35431.1"/>
    </source>
</evidence>